<comment type="caution">
    <text evidence="10">The sequence shown here is derived from an EMBL/GenBank/DDBJ whole genome shotgun (WGS) entry which is preliminary data.</text>
</comment>
<evidence type="ECO:0000313" key="11">
    <source>
        <dbReference type="Proteomes" id="UP000567293"/>
    </source>
</evidence>
<dbReference type="GO" id="GO:0046872">
    <property type="term" value="F:metal ion binding"/>
    <property type="evidence" value="ECO:0007669"/>
    <property type="project" value="UniProtKB-KW"/>
</dbReference>
<reference evidence="10" key="1">
    <citation type="submission" date="2020-06" db="EMBL/GenBank/DDBJ databases">
        <title>Legume-microbial interactions unlock mineral nutrients during tropical forest succession.</title>
        <authorList>
            <person name="Epihov D.Z."/>
        </authorList>
    </citation>
    <scope>NUCLEOTIDE SEQUENCE [LARGE SCALE GENOMIC DNA]</scope>
    <source>
        <strain evidence="10">Pan2503</strain>
    </source>
</reference>
<feature type="non-terminal residue" evidence="10">
    <location>
        <position position="489"/>
    </location>
</feature>
<keyword evidence="11" id="KW-1185">Reference proteome</keyword>
<comment type="cofactor">
    <cofactor evidence="1">
        <name>pyrroloquinoline quinone</name>
        <dbReference type="ChEBI" id="CHEBI:58442"/>
    </cofactor>
</comment>
<dbReference type="PANTHER" id="PTHR32303">
    <property type="entry name" value="QUINOPROTEIN ALCOHOL DEHYDROGENASE (CYTOCHROME C)"/>
    <property type="match status" value="1"/>
</dbReference>
<gene>
    <name evidence="10" type="ORF">HRJ53_17380</name>
</gene>
<keyword evidence="4 8" id="KW-0479">Metal-binding</keyword>
<comment type="similarity">
    <text evidence="2">Belongs to the bacterial PQQ dehydrogenase family.</text>
</comment>
<dbReference type="Pfam" id="PF01011">
    <property type="entry name" value="PQQ"/>
    <property type="match status" value="1"/>
</dbReference>
<dbReference type="Gene3D" id="2.140.10.10">
    <property type="entry name" value="Quinoprotein alcohol dehydrogenase-like superfamily"/>
    <property type="match status" value="1"/>
</dbReference>
<dbReference type="GO" id="GO:0009055">
    <property type="term" value="F:electron transfer activity"/>
    <property type="evidence" value="ECO:0007669"/>
    <property type="project" value="InterPro"/>
</dbReference>
<feature type="domain" description="Cytochrome c" evidence="9">
    <location>
        <begin position="12"/>
        <end position="119"/>
    </location>
</feature>
<keyword evidence="3 8" id="KW-0349">Heme</keyword>
<evidence type="ECO:0000256" key="7">
    <source>
        <dbReference type="ARBA" id="ARBA00023004"/>
    </source>
</evidence>
<evidence type="ECO:0000256" key="2">
    <source>
        <dbReference type="ARBA" id="ARBA00008156"/>
    </source>
</evidence>
<dbReference type="SUPFAM" id="SSF46626">
    <property type="entry name" value="Cytochrome c"/>
    <property type="match status" value="1"/>
</dbReference>
<keyword evidence="5" id="KW-0732">Signal</keyword>
<dbReference type="SUPFAM" id="SSF50998">
    <property type="entry name" value="Quinoprotein alcohol dehydrogenase-like"/>
    <property type="match status" value="1"/>
</dbReference>
<accession>A0A7V8NT44</accession>
<proteinExistence type="inferred from homology"/>
<dbReference type="PROSITE" id="PS51007">
    <property type="entry name" value="CYTC"/>
    <property type="match status" value="1"/>
</dbReference>
<evidence type="ECO:0000256" key="4">
    <source>
        <dbReference type="ARBA" id="ARBA00022723"/>
    </source>
</evidence>
<dbReference type="GO" id="GO:0020037">
    <property type="term" value="F:heme binding"/>
    <property type="evidence" value="ECO:0007669"/>
    <property type="project" value="InterPro"/>
</dbReference>
<dbReference type="InterPro" id="IPR036909">
    <property type="entry name" value="Cyt_c-like_dom_sf"/>
</dbReference>
<dbReference type="InterPro" id="IPR009056">
    <property type="entry name" value="Cyt_c-like_dom"/>
</dbReference>
<evidence type="ECO:0000256" key="5">
    <source>
        <dbReference type="ARBA" id="ARBA00022729"/>
    </source>
</evidence>
<dbReference type="GO" id="GO:0016491">
    <property type="term" value="F:oxidoreductase activity"/>
    <property type="evidence" value="ECO:0007669"/>
    <property type="project" value="UniProtKB-KW"/>
</dbReference>
<dbReference type="AlphaFoldDB" id="A0A7V8NT44"/>
<keyword evidence="6" id="KW-0560">Oxidoreductase</keyword>
<dbReference type="Proteomes" id="UP000567293">
    <property type="component" value="Unassembled WGS sequence"/>
</dbReference>
<dbReference type="EMBL" id="JACDQQ010001666">
    <property type="protein sequence ID" value="MBA0086755.1"/>
    <property type="molecule type" value="Genomic_DNA"/>
</dbReference>
<name>A0A7V8NT44_9BACT</name>
<organism evidence="10 11">
    <name type="scientific">Candidatus Acidiferrum panamense</name>
    <dbReference type="NCBI Taxonomy" id="2741543"/>
    <lineage>
        <taxon>Bacteria</taxon>
        <taxon>Pseudomonadati</taxon>
        <taxon>Acidobacteriota</taxon>
        <taxon>Terriglobia</taxon>
        <taxon>Candidatus Acidiferrales</taxon>
        <taxon>Candidatus Acidiferrum</taxon>
    </lineage>
</organism>
<evidence type="ECO:0000256" key="8">
    <source>
        <dbReference type="PROSITE-ProRule" id="PRU00433"/>
    </source>
</evidence>
<sequence>MIISGLALQDIEAVDVGRKAFESRCAGCHGADGNGGDIGPPIGWRLEAYNDQGLRSLIRNGLPGRGMPPSRVPSPEMTQLLNFLRAIQQRARASPMAGRKLQIQTTEGKTIEGYLLGEGFDDLQLRTADRRVLLLRRAGSRFREVTSDTDWPTYNGDPGGNRYTTLMQISQDNIRRLAMTWMFTLPGAGRLEVTPVVVGGMMYVTGPDECFALDAGSGREIWHYKRRRTRAMSVGGDANRGVAVASDRVFMETNNAHIIALNRFTGELLWDSELADSRKNYFATSAPLPAGDLVISGVGGGEHGANGFVAAHDSKTGKEIWRFSTVPRPGEPGSETWQGENIEHGGAPTWFTGSYDPELDIVYWPTGNPSREYNGDLRKGDNLYSDCMLALERKTGRLKWYYQFTPHDLWDWDATETPVLVDAPWQGQPRKLMLHADRNGFFYVFDRRDGTLLLAKQFVKYLTWSSGIGPDGRPIKLPGQKPTPAGTKV</sequence>
<evidence type="ECO:0000256" key="3">
    <source>
        <dbReference type="ARBA" id="ARBA00022617"/>
    </source>
</evidence>
<dbReference type="Gene3D" id="1.10.760.10">
    <property type="entry name" value="Cytochrome c-like domain"/>
    <property type="match status" value="1"/>
</dbReference>
<dbReference type="InterPro" id="IPR018391">
    <property type="entry name" value="PQQ_b-propeller_rpt"/>
</dbReference>
<evidence type="ECO:0000259" key="9">
    <source>
        <dbReference type="PROSITE" id="PS51007"/>
    </source>
</evidence>
<evidence type="ECO:0000256" key="6">
    <source>
        <dbReference type="ARBA" id="ARBA00023002"/>
    </source>
</evidence>
<dbReference type="SMART" id="SM00564">
    <property type="entry name" value="PQQ"/>
    <property type="match status" value="4"/>
</dbReference>
<evidence type="ECO:0000256" key="1">
    <source>
        <dbReference type="ARBA" id="ARBA00001931"/>
    </source>
</evidence>
<dbReference type="InterPro" id="IPR002372">
    <property type="entry name" value="PQQ_rpt_dom"/>
</dbReference>
<protein>
    <submittedName>
        <fullName evidence="10">PQQ-binding-like beta-propeller repeat protein</fullName>
    </submittedName>
</protein>
<dbReference type="InterPro" id="IPR011047">
    <property type="entry name" value="Quinoprotein_ADH-like_sf"/>
</dbReference>
<keyword evidence="7 8" id="KW-0408">Iron</keyword>
<dbReference type="Pfam" id="PF13442">
    <property type="entry name" value="Cytochrome_CBB3"/>
    <property type="match status" value="1"/>
</dbReference>
<evidence type="ECO:0000313" key="10">
    <source>
        <dbReference type="EMBL" id="MBA0086755.1"/>
    </source>
</evidence>